<dbReference type="KEGG" id="dez:DKM44_13870"/>
<dbReference type="NCBIfam" id="NF001911">
    <property type="entry name" value="PRK00685.1"/>
    <property type="match status" value="1"/>
</dbReference>
<gene>
    <name evidence="4" type="ORF">DKM44_13870</name>
</gene>
<dbReference type="InterPro" id="IPR022877">
    <property type="entry name" value="UPF0173"/>
</dbReference>
<dbReference type="GO" id="GO:0016787">
    <property type="term" value="F:hydrolase activity"/>
    <property type="evidence" value="ECO:0007669"/>
    <property type="project" value="UniProtKB-UniRule"/>
</dbReference>
<dbReference type="PANTHER" id="PTHR43546:SF3">
    <property type="entry name" value="UPF0173 METAL-DEPENDENT HYDROLASE MJ1163"/>
    <property type="match status" value="1"/>
</dbReference>
<feature type="domain" description="Metallo-beta-lactamase" evidence="3">
    <location>
        <begin position="16"/>
        <end position="199"/>
    </location>
</feature>
<dbReference type="InterPro" id="IPR050114">
    <property type="entry name" value="UPF0173_UPF0282_UlaG_hydrolase"/>
</dbReference>
<accession>A0A2Z3JGR2</accession>
<evidence type="ECO:0000256" key="2">
    <source>
        <dbReference type="HAMAP-Rule" id="MF_00457"/>
    </source>
</evidence>
<dbReference type="HAMAP" id="MF_00457">
    <property type="entry name" value="UPF0173"/>
    <property type="match status" value="1"/>
</dbReference>
<dbReference type="RefSeq" id="WP_109827908.1">
    <property type="nucleotide sequence ID" value="NZ_CP029494.1"/>
</dbReference>
<dbReference type="OrthoDB" id="9789133at2"/>
<dbReference type="EMBL" id="CP029494">
    <property type="protein sequence ID" value="AWN24182.1"/>
    <property type="molecule type" value="Genomic_DNA"/>
</dbReference>
<dbReference type="SUPFAM" id="SSF56281">
    <property type="entry name" value="Metallo-hydrolase/oxidoreductase"/>
    <property type="match status" value="1"/>
</dbReference>
<comment type="similarity">
    <text evidence="2">Belongs to the UPF0173 family.</text>
</comment>
<evidence type="ECO:0000313" key="5">
    <source>
        <dbReference type="Proteomes" id="UP000245368"/>
    </source>
</evidence>
<dbReference type="Pfam" id="PF12706">
    <property type="entry name" value="Lactamase_B_2"/>
    <property type="match status" value="1"/>
</dbReference>
<evidence type="ECO:0000256" key="1">
    <source>
        <dbReference type="ARBA" id="ARBA00022801"/>
    </source>
</evidence>
<dbReference type="InterPro" id="IPR001279">
    <property type="entry name" value="Metallo-B-lactamas"/>
</dbReference>
<dbReference type="PANTHER" id="PTHR43546">
    <property type="entry name" value="UPF0173 METAL-DEPENDENT HYDROLASE MJ1163-RELATED"/>
    <property type="match status" value="1"/>
</dbReference>
<evidence type="ECO:0000259" key="3">
    <source>
        <dbReference type="SMART" id="SM00849"/>
    </source>
</evidence>
<dbReference type="Proteomes" id="UP000245368">
    <property type="component" value="Chromosome"/>
</dbReference>
<keyword evidence="5" id="KW-1185">Reference proteome</keyword>
<organism evidence="4 5">
    <name type="scientific">Deinococcus irradiatisoli</name>
    <dbReference type="NCBI Taxonomy" id="2202254"/>
    <lineage>
        <taxon>Bacteria</taxon>
        <taxon>Thermotogati</taxon>
        <taxon>Deinococcota</taxon>
        <taxon>Deinococci</taxon>
        <taxon>Deinococcales</taxon>
        <taxon>Deinococcaceae</taxon>
        <taxon>Deinococcus</taxon>
    </lineage>
</organism>
<evidence type="ECO:0000313" key="4">
    <source>
        <dbReference type="EMBL" id="AWN24182.1"/>
    </source>
</evidence>
<dbReference type="InterPro" id="IPR036866">
    <property type="entry name" value="RibonucZ/Hydroxyglut_hydro"/>
</dbReference>
<name>A0A2Z3JGR2_9DEIO</name>
<reference evidence="4 5" key="1">
    <citation type="submission" date="2018-05" db="EMBL/GenBank/DDBJ databases">
        <title>Complete Genome Sequence of Deinococcus sp. strain 17bor-2.</title>
        <authorList>
            <person name="Srinivasan S."/>
        </authorList>
    </citation>
    <scope>NUCLEOTIDE SEQUENCE [LARGE SCALE GENOMIC DNA]</scope>
    <source>
        <strain evidence="4 5">17bor-2</strain>
    </source>
</reference>
<keyword evidence="1 2" id="KW-0378">Hydrolase</keyword>
<dbReference type="Gene3D" id="3.60.15.10">
    <property type="entry name" value="Ribonuclease Z/Hydroxyacylglutathione hydrolase-like"/>
    <property type="match status" value="1"/>
</dbReference>
<proteinExistence type="inferred from homology"/>
<sequence>MTQPSAANHLTIRFLGHSTFLFSAGEHKVLVDPFIEGNPKSPVTLQEALSWGVSAVLISHAHGDHWGNALDFGKAGVPIIGTGEIGGYAGKHGAANAIGANIGGTVKGEWGQVTFTPAWHSSSFPDGTYGGMPTGLIIEMGGARVYFAGDTSRFSDMALIGEGGLDLAMLPIGDHYTMGPQEAAKCLDLLKPKAALPMHYGTFPGLTGDPQVFAAEGEKRGVKVHLPQPGESVSV</sequence>
<protein>
    <recommendedName>
        <fullName evidence="2">UPF0173 metal-dependent hydrolase DKM44_13870</fullName>
    </recommendedName>
</protein>
<dbReference type="SMART" id="SM00849">
    <property type="entry name" value="Lactamase_B"/>
    <property type="match status" value="1"/>
</dbReference>
<dbReference type="AlphaFoldDB" id="A0A2Z3JGR2"/>